<dbReference type="Pfam" id="PF01871">
    <property type="entry name" value="AMMECR1"/>
    <property type="match status" value="1"/>
</dbReference>
<dbReference type="InterPro" id="IPR002733">
    <property type="entry name" value="AMMECR1_domain"/>
</dbReference>
<dbReference type="NCBIfam" id="TIGR00296">
    <property type="entry name" value="TIGR00296 family protein"/>
    <property type="match status" value="1"/>
</dbReference>
<dbReference type="PROSITE" id="PS51112">
    <property type="entry name" value="AMMECR1"/>
    <property type="match status" value="1"/>
</dbReference>
<comment type="caution">
    <text evidence="2">The sequence shown here is derived from an EMBL/GenBank/DDBJ whole genome shotgun (WGS) entry which is preliminary data.</text>
</comment>
<evidence type="ECO:0000313" key="2">
    <source>
        <dbReference type="EMBL" id="HGS21953.1"/>
    </source>
</evidence>
<accession>A0A7C4KID3</accession>
<reference evidence="2" key="1">
    <citation type="journal article" date="2020" name="mSystems">
        <title>Genome- and Community-Level Interaction Insights into Carbon Utilization and Element Cycling Functions of Hydrothermarchaeota in Hydrothermal Sediment.</title>
        <authorList>
            <person name="Zhou Z."/>
            <person name="Liu Y."/>
            <person name="Xu W."/>
            <person name="Pan J."/>
            <person name="Luo Z.H."/>
            <person name="Li M."/>
        </authorList>
    </citation>
    <scope>NUCLEOTIDE SEQUENCE [LARGE SCALE GENOMIC DNA]</scope>
    <source>
        <strain evidence="2">SpSt-573</strain>
    </source>
</reference>
<dbReference type="SUPFAM" id="SSF143447">
    <property type="entry name" value="AMMECR1-like"/>
    <property type="match status" value="1"/>
</dbReference>
<dbReference type="PANTHER" id="PTHR13016">
    <property type="entry name" value="AMMECR1 HOMOLOG"/>
    <property type="match status" value="1"/>
</dbReference>
<dbReference type="Gene3D" id="3.30.1490.150">
    <property type="entry name" value="Hypothetical protein ph0010, domain 2"/>
    <property type="match status" value="1"/>
</dbReference>
<dbReference type="InterPro" id="IPR036071">
    <property type="entry name" value="AMMECR1_dom_sf"/>
</dbReference>
<proteinExistence type="predicted"/>
<name>A0A7C4KID3_9CHLR</name>
<organism evidence="2">
    <name type="scientific">Anaerolinea thermolimosa</name>
    <dbReference type="NCBI Taxonomy" id="229919"/>
    <lineage>
        <taxon>Bacteria</taxon>
        <taxon>Bacillati</taxon>
        <taxon>Chloroflexota</taxon>
        <taxon>Anaerolineae</taxon>
        <taxon>Anaerolineales</taxon>
        <taxon>Anaerolineaceae</taxon>
        <taxon>Anaerolinea</taxon>
    </lineage>
</organism>
<sequence>MEGGMEEQTLTREERAQLLRLARQAIEAAANRRPPPPIDPAEFSPRLFEPGATFVTLYDENGDLRGCIGALEAYQPLVEDVREHAAAAAMLDYRFPPVRPEEVPGLRIEISRLTPPQPLEYQTPAELIERLRPGIDGVILRDGPQRATFLPQVWQKLPDPYEFLSHLCLKMGAPANLWQRKKLQVFTYQVEEFKEGED</sequence>
<dbReference type="PANTHER" id="PTHR13016:SF0">
    <property type="entry name" value="AMME SYNDROME CANDIDATE GENE 1 PROTEIN"/>
    <property type="match status" value="1"/>
</dbReference>
<dbReference type="InterPro" id="IPR023473">
    <property type="entry name" value="AMMECR1"/>
</dbReference>
<dbReference type="InterPro" id="IPR027623">
    <property type="entry name" value="AmmeMemoSam_A"/>
</dbReference>
<dbReference type="EMBL" id="DSYK01000432">
    <property type="protein sequence ID" value="HGS21953.1"/>
    <property type="molecule type" value="Genomic_DNA"/>
</dbReference>
<feature type="domain" description="AMMECR1" evidence="1">
    <location>
        <begin position="5"/>
        <end position="198"/>
    </location>
</feature>
<dbReference type="InterPro" id="IPR027485">
    <property type="entry name" value="AMMECR1_N"/>
</dbReference>
<protein>
    <submittedName>
        <fullName evidence="2">AmmeMemoRadiSam system protein A</fullName>
    </submittedName>
</protein>
<dbReference type="NCBIfam" id="TIGR04335">
    <property type="entry name" value="AmmeMemoSam_A"/>
    <property type="match status" value="1"/>
</dbReference>
<dbReference type="AlphaFoldDB" id="A0A7C4KID3"/>
<gene>
    <name evidence="2" type="primary">amrA</name>
    <name evidence="2" type="ORF">ENT37_08800</name>
</gene>
<dbReference type="Gene3D" id="3.30.700.20">
    <property type="entry name" value="Hypothetical protein ph0010, domain 1"/>
    <property type="match status" value="1"/>
</dbReference>
<evidence type="ECO:0000259" key="1">
    <source>
        <dbReference type="PROSITE" id="PS51112"/>
    </source>
</evidence>